<evidence type="ECO:0000313" key="9">
    <source>
        <dbReference type="EMBL" id="ARX96195.1"/>
    </source>
</evidence>
<gene>
    <name evidence="9" type="primary">orf180</name>
</gene>
<dbReference type="GO" id="GO:0015078">
    <property type="term" value="F:proton transmembrane transporter activity"/>
    <property type="evidence" value="ECO:0007669"/>
    <property type="project" value="InterPro"/>
</dbReference>
<evidence type="ECO:0000256" key="3">
    <source>
        <dbReference type="ARBA" id="ARBA00022547"/>
    </source>
</evidence>
<keyword evidence="6 9" id="KW-0496">Mitochondrion</keyword>
<dbReference type="GO" id="GO:0015986">
    <property type="term" value="P:proton motive force-driven ATP synthesis"/>
    <property type="evidence" value="ECO:0007669"/>
    <property type="project" value="InterPro"/>
</dbReference>
<dbReference type="GO" id="GO:0045259">
    <property type="term" value="C:proton-transporting ATP synthase complex"/>
    <property type="evidence" value="ECO:0007669"/>
    <property type="project" value="UniProtKB-KW"/>
</dbReference>
<dbReference type="AlphaFoldDB" id="A0A1Z1XBJ2"/>
<name>A0A1Z1XBJ2_9RHOD</name>
<evidence type="ECO:0000256" key="4">
    <source>
        <dbReference type="ARBA" id="ARBA00022781"/>
    </source>
</evidence>
<evidence type="ECO:0000256" key="6">
    <source>
        <dbReference type="ARBA" id="ARBA00023128"/>
    </source>
</evidence>
<keyword evidence="4" id="KW-0375">Hydrogen ion transport</keyword>
<feature type="transmembrane region" description="Helical" evidence="8">
    <location>
        <begin position="139"/>
        <end position="157"/>
    </location>
</feature>
<geneLocation type="mitochondrion" evidence="9"/>
<dbReference type="GeneID" id="33366910"/>
<evidence type="ECO:0000256" key="2">
    <source>
        <dbReference type="ARBA" id="ARBA00022448"/>
    </source>
</evidence>
<keyword evidence="8" id="KW-0812">Transmembrane</keyword>
<protein>
    <submittedName>
        <fullName evidence="9">ATP synthase subunit 4</fullName>
    </submittedName>
</protein>
<comment type="subcellular location">
    <subcellularLocation>
        <location evidence="1">Mitochondrion membrane</location>
    </subcellularLocation>
</comment>
<reference evidence="9" key="1">
    <citation type="submission" date="2016-11" db="EMBL/GenBank/DDBJ databases">
        <title>Complete Mitochondrail Genome of Compsopogon caeruleus.</title>
        <authorList>
            <person name="Nan F."/>
            <person name="Xie S."/>
            <person name="Feng J."/>
        </authorList>
    </citation>
    <scope>NUCLEOTIDE SEQUENCE</scope>
</reference>
<dbReference type="Pfam" id="PF05405">
    <property type="entry name" value="Mt_ATP-synt_B"/>
    <property type="match status" value="1"/>
</dbReference>
<keyword evidence="3" id="KW-0138">CF(0)</keyword>
<proteinExistence type="predicted"/>
<dbReference type="EMBL" id="KY083068">
    <property type="protein sequence ID" value="ARX96195.1"/>
    <property type="molecule type" value="Genomic_DNA"/>
</dbReference>
<keyword evidence="7 8" id="KW-0472">Membrane</keyword>
<dbReference type="RefSeq" id="YP_009402829.1">
    <property type="nucleotide sequence ID" value="NC_035351.1"/>
</dbReference>
<evidence type="ECO:0000256" key="5">
    <source>
        <dbReference type="ARBA" id="ARBA00023065"/>
    </source>
</evidence>
<evidence type="ECO:0000256" key="1">
    <source>
        <dbReference type="ARBA" id="ARBA00004325"/>
    </source>
</evidence>
<evidence type="ECO:0000256" key="8">
    <source>
        <dbReference type="SAM" id="Phobius"/>
    </source>
</evidence>
<keyword evidence="5" id="KW-0406">Ion transport</keyword>
<dbReference type="GO" id="GO:0031966">
    <property type="term" value="C:mitochondrial membrane"/>
    <property type="evidence" value="ECO:0007669"/>
    <property type="project" value="UniProtKB-SubCell"/>
</dbReference>
<sequence>MIFYFTLTCVATILISTKYLLLNEETFILVSFILFLIYSFKFVAPLITKNIDFEIDTIKNSLTKNFSITKSQTLAIASKVMKLPIKSQIFAFNAVLIKLIKETLNYKVYYLFIEQRNADINKLILLNNIEKNLSKLIKLYFYTELIIFVSLVNSIMYNKFFKNYFIKKQLVECQELINKI</sequence>
<accession>A0A1Z1XBJ2</accession>
<evidence type="ECO:0000256" key="7">
    <source>
        <dbReference type="ARBA" id="ARBA00023136"/>
    </source>
</evidence>
<organism evidence="9">
    <name type="scientific">Compsopogon caeruleus</name>
    <dbReference type="NCBI Taxonomy" id="31354"/>
    <lineage>
        <taxon>Eukaryota</taxon>
        <taxon>Rhodophyta</taxon>
        <taxon>Compsopogonophyceae</taxon>
        <taxon>Compsopogonales</taxon>
        <taxon>Compsopogonaceae</taxon>
        <taxon>Compsopogon</taxon>
    </lineage>
</organism>
<dbReference type="InterPro" id="IPR008688">
    <property type="entry name" value="ATP_synth_Bsub_B/MI25"/>
</dbReference>
<keyword evidence="8" id="KW-1133">Transmembrane helix</keyword>
<keyword evidence="2" id="KW-0813">Transport</keyword>
<feature type="transmembrane region" description="Helical" evidence="8">
    <location>
        <begin position="27"/>
        <end position="47"/>
    </location>
</feature>